<evidence type="ECO:0000256" key="3">
    <source>
        <dbReference type="SAM" id="SignalP"/>
    </source>
</evidence>
<evidence type="ECO:0000259" key="4">
    <source>
        <dbReference type="PROSITE" id="PS51387"/>
    </source>
</evidence>
<comment type="similarity">
    <text evidence="1">Belongs to the oxygen-dependent FAD-linked oxidoreductase family.</text>
</comment>
<dbReference type="KEGG" id="sapo:SAPIO_CDS9165"/>
<comment type="caution">
    <text evidence="5">The sequence shown here is derived from an EMBL/GenBank/DDBJ whole genome shotgun (WGS) entry which is preliminary data.</text>
</comment>
<dbReference type="OMA" id="IPGAMNM"/>
<feature type="signal peptide" evidence="3">
    <location>
        <begin position="1"/>
        <end position="21"/>
    </location>
</feature>
<dbReference type="PANTHER" id="PTHR13878">
    <property type="entry name" value="GULONOLACTONE OXIDASE"/>
    <property type="match status" value="1"/>
</dbReference>
<protein>
    <submittedName>
        <fullName evidence="5">FAD binding domain protein</fullName>
    </submittedName>
</protein>
<dbReference type="InterPro" id="IPR036318">
    <property type="entry name" value="FAD-bd_PCMH-like_sf"/>
</dbReference>
<evidence type="ECO:0000256" key="2">
    <source>
        <dbReference type="ARBA" id="ARBA00023002"/>
    </source>
</evidence>
<keyword evidence="2" id="KW-0560">Oxidoreductase</keyword>
<keyword evidence="3" id="KW-0732">Signal</keyword>
<dbReference type="HOGENOM" id="CLU_018354_4_2_1"/>
<dbReference type="GO" id="GO:0071949">
    <property type="term" value="F:FAD binding"/>
    <property type="evidence" value="ECO:0007669"/>
    <property type="project" value="InterPro"/>
</dbReference>
<dbReference type="PANTHER" id="PTHR13878:SF155">
    <property type="entry name" value="ALCOHOL OXIDASE, PUTATIVE (AFU_ORTHOLOGUE AFUA_4G00430)-RELATED"/>
    <property type="match status" value="1"/>
</dbReference>
<dbReference type="OrthoDB" id="9983560at2759"/>
<evidence type="ECO:0000313" key="5">
    <source>
        <dbReference type="EMBL" id="KEZ40133.1"/>
    </source>
</evidence>
<accession>A0A084FYH1</accession>
<dbReference type="GeneID" id="27728237"/>
<dbReference type="InterPro" id="IPR012951">
    <property type="entry name" value="BBE"/>
</dbReference>
<gene>
    <name evidence="5" type="ORF">SAPIO_CDS9165</name>
</gene>
<dbReference type="Proteomes" id="UP000028545">
    <property type="component" value="Unassembled WGS sequence"/>
</dbReference>
<feature type="chain" id="PRO_5001775140" evidence="3">
    <location>
        <begin position="22"/>
        <end position="608"/>
    </location>
</feature>
<dbReference type="AlphaFoldDB" id="A0A084FYH1"/>
<keyword evidence="6" id="KW-1185">Reference proteome</keyword>
<reference evidence="5 6" key="1">
    <citation type="journal article" date="2014" name="Genome Announc.">
        <title>Draft genome sequence of the pathogenic fungus Scedosporium apiospermum.</title>
        <authorList>
            <person name="Vandeputte P."/>
            <person name="Ghamrawi S."/>
            <person name="Rechenmann M."/>
            <person name="Iltis A."/>
            <person name="Giraud S."/>
            <person name="Fleury M."/>
            <person name="Thornton C."/>
            <person name="Delhaes L."/>
            <person name="Meyer W."/>
            <person name="Papon N."/>
            <person name="Bouchara J.P."/>
        </authorList>
    </citation>
    <scope>NUCLEOTIDE SEQUENCE [LARGE SCALE GENOMIC DNA]</scope>
    <source>
        <strain evidence="5 6">IHEM 14462</strain>
    </source>
</reference>
<dbReference type="InterPro" id="IPR050432">
    <property type="entry name" value="FAD-linked_Oxidoreductases_BP"/>
</dbReference>
<dbReference type="VEuPathDB" id="FungiDB:SAPIO_CDS9165"/>
<name>A0A084FYH1_PSEDA</name>
<evidence type="ECO:0000256" key="1">
    <source>
        <dbReference type="ARBA" id="ARBA00005466"/>
    </source>
</evidence>
<evidence type="ECO:0000313" key="6">
    <source>
        <dbReference type="Proteomes" id="UP000028545"/>
    </source>
</evidence>
<sequence length="608" mass="66181">MARFWLLGLAAIVGSFTQALPEGNCHAKCRCLPSQPCWPSTAEWKALNQSVHGQLVQVIPVGNVCHEPTFDEARCNELRSGLTYDARFRSAEPGAGSWLNWEAWETRNETCYVDSDKSIQCGQGRVSLYSVAVQTPEDIIAALKFANKHNIRLVVKNSGHDFSGRSMAPFSLQIHTKKMLDIKYTADFSLRGAPRQSPSMGPAVTIGAGVKLFQLYNFCHEKNLTLIAGFSSTVGAAGGFIQGGGHSILSPWKGLGSDNVLEYTVVTANGKYLYVNQYENPDLFWALRGGGGGTFGIVTSVTFKAHENPPITYFHMDIARSTADASFWKLIEILWKHLPGLNDDFGASLSSVMFPSAAMPSPVDGVPTQPRALVNLKGFAVGAATTEFRAALSALEDEWRSVADNSTLTSPRDFSFNVTTFPSITSFYTSALTGTDRSGASTIIGSRLVSRDFIKSPGGPAAIADAFSKIKVAQDEAISGNMVGGGAVAATGEKETGVNPAWRRALGHMMIVRGWYTGTPLAEQQAIHDELTNVQVPILKSLALPGEKMGSYHNEGDDAEPDFQRSFWGDNYSRLYKIKQKWDPRGVFIVRKGVGSEDWDYEGMCRLK</sequence>
<dbReference type="InterPro" id="IPR006094">
    <property type="entry name" value="Oxid_FAD_bind_N"/>
</dbReference>
<dbReference type="PROSITE" id="PS51387">
    <property type="entry name" value="FAD_PCMH"/>
    <property type="match status" value="1"/>
</dbReference>
<proteinExistence type="inferred from homology"/>
<organism evidence="5 6">
    <name type="scientific">Pseudallescheria apiosperma</name>
    <name type="common">Scedosporium apiospermum</name>
    <dbReference type="NCBI Taxonomy" id="563466"/>
    <lineage>
        <taxon>Eukaryota</taxon>
        <taxon>Fungi</taxon>
        <taxon>Dikarya</taxon>
        <taxon>Ascomycota</taxon>
        <taxon>Pezizomycotina</taxon>
        <taxon>Sordariomycetes</taxon>
        <taxon>Hypocreomycetidae</taxon>
        <taxon>Microascales</taxon>
        <taxon>Microascaceae</taxon>
        <taxon>Scedosporium</taxon>
    </lineage>
</organism>
<dbReference type="GO" id="GO:0016491">
    <property type="term" value="F:oxidoreductase activity"/>
    <property type="evidence" value="ECO:0007669"/>
    <property type="project" value="UniProtKB-KW"/>
</dbReference>
<dbReference type="InterPro" id="IPR016166">
    <property type="entry name" value="FAD-bd_PCMH"/>
</dbReference>
<dbReference type="Gene3D" id="3.30.465.10">
    <property type="match status" value="2"/>
</dbReference>
<dbReference type="InterPro" id="IPR016169">
    <property type="entry name" value="FAD-bd_PCMH_sub2"/>
</dbReference>
<dbReference type="RefSeq" id="XP_016639932.1">
    <property type="nucleotide sequence ID" value="XM_016790629.1"/>
</dbReference>
<dbReference type="EMBL" id="JOWA01000132">
    <property type="protein sequence ID" value="KEZ40133.1"/>
    <property type="molecule type" value="Genomic_DNA"/>
</dbReference>
<dbReference type="Pfam" id="PF01565">
    <property type="entry name" value="FAD_binding_4"/>
    <property type="match status" value="1"/>
</dbReference>
<dbReference type="SUPFAM" id="SSF56176">
    <property type="entry name" value="FAD-binding/transporter-associated domain-like"/>
    <property type="match status" value="1"/>
</dbReference>
<dbReference type="Pfam" id="PF08031">
    <property type="entry name" value="BBE"/>
    <property type="match status" value="1"/>
</dbReference>
<feature type="domain" description="FAD-binding PCMH-type" evidence="4">
    <location>
        <begin position="121"/>
        <end position="308"/>
    </location>
</feature>